<keyword evidence="3" id="KW-1185">Reference proteome</keyword>
<dbReference type="RefSeq" id="XP_021879163.1">
    <property type="nucleotide sequence ID" value="XM_022026708.1"/>
</dbReference>
<dbReference type="AlphaFoldDB" id="A0A1Y2GIK6"/>
<dbReference type="InParanoid" id="A0A1Y2GIK6"/>
<dbReference type="OrthoDB" id="2318892at2759"/>
<proteinExistence type="predicted"/>
<dbReference type="GeneID" id="33568551"/>
<evidence type="ECO:0000313" key="2">
    <source>
        <dbReference type="EMBL" id="ORZ10073.1"/>
    </source>
</evidence>
<dbReference type="Proteomes" id="UP000193648">
    <property type="component" value="Unassembled WGS sequence"/>
</dbReference>
<keyword evidence="1" id="KW-0732">Signal</keyword>
<organism evidence="2 3">
    <name type="scientific">Lobosporangium transversale</name>
    <dbReference type="NCBI Taxonomy" id="64571"/>
    <lineage>
        <taxon>Eukaryota</taxon>
        <taxon>Fungi</taxon>
        <taxon>Fungi incertae sedis</taxon>
        <taxon>Mucoromycota</taxon>
        <taxon>Mortierellomycotina</taxon>
        <taxon>Mortierellomycetes</taxon>
        <taxon>Mortierellales</taxon>
        <taxon>Mortierellaceae</taxon>
        <taxon>Lobosporangium</taxon>
    </lineage>
</organism>
<name>A0A1Y2GIK6_9FUNG</name>
<dbReference type="EMBL" id="MCFF01000032">
    <property type="protein sequence ID" value="ORZ10073.1"/>
    <property type="molecule type" value="Genomic_DNA"/>
</dbReference>
<gene>
    <name evidence="2" type="ORF">BCR41DRAFT_372668</name>
</gene>
<sequence length="164" mass="18695">MPSFYYFWVLLVALSLVASTIDASFAYCVAIKTAFMDPKTVVGFQLFNDRGDTAKHYRSVYYAHKTELANNGWKVKVDLSFYEKAETPHLPDALIVSHTHHGENLDSVIYPLPLCQKFRKGGTSWSIVYRCIDNMGSGFCNANEFWHQDYCRTHLDMGTDTVTC</sequence>
<accession>A0A1Y2GIK6</accession>
<evidence type="ECO:0008006" key="4">
    <source>
        <dbReference type="Google" id="ProtNLM"/>
    </source>
</evidence>
<protein>
    <recommendedName>
        <fullName evidence="4">Secreted protein</fullName>
    </recommendedName>
</protein>
<reference evidence="2 3" key="1">
    <citation type="submission" date="2016-07" db="EMBL/GenBank/DDBJ databases">
        <title>Pervasive Adenine N6-methylation of Active Genes in Fungi.</title>
        <authorList>
            <consortium name="DOE Joint Genome Institute"/>
            <person name="Mondo S.J."/>
            <person name="Dannebaum R.O."/>
            <person name="Kuo R.C."/>
            <person name="Labutti K."/>
            <person name="Haridas S."/>
            <person name="Kuo A."/>
            <person name="Salamov A."/>
            <person name="Ahrendt S.R."/>
            <person name="Lipzen A."/>
            <person name="Sullivan W."/>
            <person name="Andreopoulos W.B."/>
            <person name="Clum A."/>
            <person name="Lindquist E."/>
            <person name="Daum C."/>
            <person name="Ramamoorthy G.K."/>
            <person name="Gryganskyi A."/>
            <person name="Culley D."/>
            <person name="Magnuson J.K."/>
            <person name="James T.Y."/>
            <person name="O'Malley M.A."/>
            <person name="Stajich J.E."/>
            <person name="Spatafora J.W."/>
            <person name="Visel A."/>
            <person name="Grigoriev I.V."/>
        </authorList>
    </citation>
    <scope>NUCLEOTIDE SEQUENCE [LARGE SCALE GENOMIC DNA]</scope>
    <source>
        <strain evidence="2 3">NRRL 3116</strain>
    </source>
</reference>
<feature type="signal peptide" evidence="1">
    <location>
        <begin position="1"/>
        <end position="23"/>
    </location>
</feature>
<feature type="chain" id="PRO_5012576052" description="Secreted protein" evidence="1">
    <location>
        <begin position="24"/>
        <end position="164"/>
    </location>
</feature>
<comment type="caution">
    <text evidence="2">The sequence shown here is derived from an EMBL/GenBank/DDBJ whole genome shotgun (WGS) entry which is preliminary data.</text>
</comment>
<evidence type="ECO:0000313" key="3">
    <source>
        <dbReference type="Proteomes" id="UP000193648"/>
    </source>
</evidence>
<evidence type="ECO:0000256" key="1">
    <source>
        <dbReference type="SAM" id="SignalP"/>
    </source>
</evidence>